<dbReference type="InterPro" id="IPR003488">
    <property type="entry name" value="DprA"/>
</dbReference>
<evidence type="ECO:0000313" key="4">
    <source>
        <dbReference type="Proteomes" id="UP000733379"/>
    </source>
</evidence>
<dbReference type="InterPro" id="IPR057666">
    <property type="entry name" value="DrpA_SLOG"/>
</dbReference>
<evidence type="ECO:0000259" key="2">
    <source>
        <dbReference type="Pfam" id="PF02481"/>
    </source>
</evidence>
<dbReference type="PANTHER" id="PTHR43022:SF1">
    <property type="entry name" value="PROTEIN SMF"/>
    <property type="match status" value="1"/>
</dbReference>
<protein>
    <submittedName>
        <fullName evidence="3">DNA-protecting protein DprA</fullName>
    </submittedName>
</protein>
<evidence type="ECO:0000313" key="3">
    <source>
        <dbReference type="EMBL" id="MBU3063477.1"/>
    </source>
</evidence>
<dbReference type="SUPFAM" id="SSF102405">
    <property type="entry name" value="MCP/YpsA-like"/>
    <property type="match status" value="1"/>
</dbReference>
<proteinExistence type="inferred from homology"/>
<sequence>MTHPYAIQRWDADAAADAASHWDDNDRAALVALMRLKPKNAEWADLTERVRDRGSASALWSDDHPRDLFGGGEGDDALLEQAVRDVAEWKHAPFDFHTFMDPSYPDQLRSVRQMPPVVFTNGKLIEADTGVCVVGSRKVTDAGIRFARAVTHNLVAESISVIAGLAEGVDTVAHETALEAGGRTVAVLGNGLNKVYPQSNRILQTEIGARGMLLTHFLPEYAPTRWSFPARNATMSAYAAATIIVEAGERSGTRIQAREAVAHGRPVVLNSSVVLSTTWGRELLHAPGVYVAASADEAIAHIRTILGHRAKITDWLDTNG</sequence>
<dbReference type="Proteomes" id="UP000733379">
    <property type="component" value="Unassembled WGS sequence"/>
</dbReference>
<gene>
    <name evidence="3" type="ORF">KO481_18310</name>
</gene>
<evidence type="ECO:0000256" key="1">
    <source>
        <dbReference type="ARBA" id="ARBA00006525"/>
    </source>
</evidence>
<dbReference type="EMBL" id="JAHKNI010000005">
    <property type="protein sequence ID" value="MBU3063477.1"/>
    <property type="molecule type" value="Genomic_DNA"/>
</dbReference>
<comment type="caution">
    <text evidence="3">The sequence shown here is derived from an EMBL/GenBank/DDBJ whole genome shotgun (WGS) entry which is preliminary data.</text>
</comment>
<comment type="similarity">
    <text evidence="1">Belongs to the DprA/Smf family.</text>
</comment>
<organism evidence="3 4">
    <name type="scientific">Nocardia albiluteola</name>
    <dbReference type="NCBI Taxonomy" id="2842303"/>
    <lineage>
        <taxon>Bacteria</taxon>
        <taxon>Bacillati</taxon>
        <taxon>Actinomycetota</taxon>
        <taxon>Actinomycetes</taxon>
        <taxon>Mycobacteriales</taxon>
        <taxon>Nocardiaceae</taxon>
        <taxon>Nocardia</taxon>
    </lineage>
</organism>
<dbReference type="PANTHER" id="PTHR43022">
    <property type="entry name" value="PROTEIN SMF"/>
    <property type="match status" value="1"/>
</dbReference>
<keyword evidence="4" id="KW-1185">Reference proteome</keyword>
<dbReference type="Gene3D" id="3.40.50.450">
    <property type="match status" value="1"/>
</dbReference>
<reference evidence="3 4" key="1">
    <citation type="submission" date="2021-06" db="EMBL/GenBank/DDBJ databases">
        <title>Actinomycetes sequencing.</title>
        <authorList>
            <person name="Shan Q."/>
        </authorList>
    </citation>
    <scope>NUCLEOTIDE SEQUENCE [LARGE SCALE GENOMIC DNA]</scope>
    <source>
        <strain evidence="3 4">NEAU-G5</strain>
    </source>
</reference>
<feature type="domain" description="Smf/DprA SLOG" evidence="2">
    <location>
        <begin position="97"/>
        <end position="299"/>
    </location>
</feature>
<dbReference type="RefSeq" id="WP_215918348.1">
    <property type="nucleotide sequence ID" value="NZ_JAHKNI010000005.1"/>
</dbReference>
<accession>A0ABS6AZK3</accession>
<dbReference type="Pfam" id="PF02481">
    <property type="entry name" value="DNA_processg_A"/>
    <property type="match status" value="1"/>
</dbReference>
<name>A0ABS6AZK3_9NOCA</name>